<dbReference type="PANTHER" id="PTHR35546:SF16">
    <property type="entry name" value="F-BOX ASSOCIATED UBIQUITINATION EFFECTOR FAMILY PROTEIN-RELATED"/>
    <property type="match status" value="1"/>
</dbReference>
<feature type="domain" description="F-box" evidence="1">
    <location>
        <begin position="7"/>
        <end position="42"/>
    </location>
</feature>
<dbReference type="Proteomes" id="UP001457282">
    <property type="component" value="Unassembled WGS sequence"/>
</dbReference>
<evidence type="ECO:0000313" key="4">
    <source>
        <dbReference type="Proteomes" id="UP001457282"/>
    </source>
</evidence>
<dbReference type="NCBIfam" id="TIGR01640">
    <property type="entry name" value="F_box_assoc_1"/>
    <property type="match status" value="1"/>
</dbReference>
<protein>
    <recommendedName>
        <fullName evidence="5">F-box protein</fullName>
    </recommendedName>
</protein>
<evidence type="ECO:0000259" key="2">
    <source>
        <dbReference type="Pfam" id="PF08268"/>
    </source>
</evidence>
<dbReference type="EMBL" id="JBEDUW010000001">
    <property type="protein sequence ID" value="KAK9948042.1"/>
    <property type="molecule type" value="Genomic_DNA"/>
</dbReference>
<comment type="caution">
    <text evidence="3">The sequence shown here is derived from an EMBL/GenBank/DDBJ whole genome shotgun (WGS) entry which is preliminary data.</text>
</comment>
<dbReference type="InterPro" id="IPR055290">
    <property type="entry name" value="At3g26010-like"/>
</dbReference>
<accession>A0AAW1YGS9</accession>
<organism evidence="3 4">
    <name type="scientific">Rubus argutus</name>
    <name type="common">Southern blackberry</name>
    <dbReference type="NCBI Taxonomy" id="59490"/>
    <lineage>
        <taxon>Eukaryota</taxon>
        <taxon>Viridiplantae</taxon>
        <taxon>Streptophyta</taxon>
        <taxon>Embryophyta</taxon>
        <taxon>Tracheophyta</taxon>
        <taxon>Spermatophyta</taxon>
        <taxon>Magnoliopsida</taxon>
        <taxon>eudicotyledons</taxon>
        <taxon>Gunneridae</taxon>
        <taxon>Pentapetalae</taxon>
        <taxon>rosids</taxon>
        <taxon>fabids</taxon>
        <taxon>Rosales</taxon>
        <taxon>Rosaceae</taxon>
        <taxon>Rosoideae</taxon>
        <taxon>Rosoideae incertae sedis</taxon>
        <taxon>Rubus</taxon>
    </lineage>
</organism>
<dbReference type="Pfam" id="PF08268">
    <property type="entry name" value="FBA_3"/>
    <property type="match status" value="1"/>
</dbReference>
<dbReference type="InterPro" id="IPR013187">
    <property type="entry name" value="F-box-assoc_dom_typ3"/>
</dbReference>
<evidence type="ECO:0008006" key="5">
    <source>
        <dbReference type="Google" id="ProtNLM"/>
    </source>
</evidence>
<proteinExistence type="predicted"/>
<dbReference type="Gene3D" id="1.20.1280.50">
    <property type="match status" value="1"/>
</dbReference>
<evidence type="ECO:0000313" key="3">
    <source>
        <dbReference type="EMBL" id="KAK9948042.1"/>
    </source>
</evidence>
<evidence type="ECO:0000259" key="1">
    <source>
        <dbReference type="Pfam" id="PF00646"/>
    </source>
</evidence>
<sequence>MASSPALPSDLSFEILTRASLDTLARCRVLSKQWNRMTYDSRFIDQLCERTKTTCGVFIQGLSKNKYSSMFVPVADNNANSNSEPLSLRFLPHPVKIEAAHTGILVCVGRNSRNIPQYYVCKPTTKEWEQIHNPKTRYMTEHTSLMVLRSNPLRYKIVRFSRPKCPCSKLFYNLRCEVYDSETRAWKQLNNVALPNGIFLSFKPAVSACGALHWLLSDNRVFAFHAYEENWETFALPCRTSTDSESYKHNVNKVVEYQGRLAWVCEQGEDLMELWVMEDYKNKVWSRRRVIRMIGLDLSTSLGTLCSNDVVLMRGFYRIVFYKLEDYSSKVAKLEGIPSPDEFFMLQSDSEPSDLRGPLKSSISNVKMVSRSSKELLS</sequence>
<dbReference type="InterPro" id="IPR017451">
    <property type="entry name" value="F-box-assoc_interact_dom"/>
</dbReference>
<dbReference type="SUPFAM" id="SSF81383">
    <property type="entry name" value="F-box domain"/>
    <property type="match status" value="1"/>
</dbReference>
<dbReference type="PANTHER" id="PTHR35546">
    <property type="entry name" value="F-BOX PROTEIN INTERACTION DOMAIN PROTEIN-RELATED"/>
    <property type="match status" value="1"/>
</dbReference>
<feature type="domain" description="F-box associated beta-propeller type 3" evidence="2">
    <location>
        <begin position="65"/>
        <end position="339"/>
    </location>
</feature>
<reference evidence="3 4" key="1">
    <citation type="journal article" date="2023" name="G3 (Bethesda)">
        <title>A chromosome-length genome assembly and annotation of blackberry (Rubus argutus, cv. 'Hillquist').</title>
        <authorList>
            <person name="Bruna T."/>
            <person name="Aryal R."/>
            <person name="Dudchenko O."/>
            <person name="Sargent D.J."/>
            <person name="Mead D."/>
            <person name="Buti M."/>
            <person name="Cavallini A."/>
            <person name="Hytonen T."/>
            <person name="Andres J."/>
            <person name="Pham M."/>
            <person name="Weisz D."/>
            <person name="Mascagni F."/>
            <person name="Usai G."/>
            <person name="Natali L."/>
            <person name="Bassil N."/>
            <person name="Fernandez G.E."/>
            <person name="Lomsadze A."/>
            <person name="Armour M."/>
            <person name="Olukolu B."/>
            <person name="Poorten T."/>
            <person name="Britton C."/>
            <person name="Davik J."/>
            <person name="Ashrafi H."/>
            <person name="Aiden E.L."/>
            <person name="Borodovsky M."/>
            <person name="Worthington M."/>
        </authorList>
    </citation>
    <scope>NUCLEOTIDE SEQUENCE [LARGE SCALE GENOMIC DNA]</scope>
    <source>
        <strain evidence="3">PI 553951</strain>
    </source>
</reference>
<dbReference type="InterPro" id="IPR001810">
    <property type="entry name" value="F-box_dom"/>
</dbReference>
<dbReference type="InterPro" id="IPR036047">
    <property type="entry name" value="F-box-like_dom_sf"/>
</dbReference>
<dbReference type="AlphaFoldDB" id="A0AAW1YGS9"/>
<dbReference type="Pfam" id="PF00646">
    <property type="entry name" value="F-box"/>
    <property type="match status" value="1"/>
</dbReference>
<gene>
    <name evidence="3" type="ORF">M0R45_003631</name>
</gene>
<name>A0AAW1YGS9_RUBAR</name>
<keyword evidence="4" id="KW-1185">Reference proteome</keyword>